<keyword evidence="6 7" id="KW-0057">Aromatic amino acid biosynthesis</keyword>
<feature type="binding site" evidence="7">
    <location>
        <begin position="133"/>
        <end position="137"/>
    </location>
    <ligand>
        <name>NADP(+)</name>
        <dbReference type="ChEBI" id="CHEBI:58349"/>
    </ligand>
</feature>
<dbReference type="InterPro" id="IPR013708">
    <property type="entry name" value="Shikimate_DH-bd_N"/>
</dbReference>
<evidence type="ECO:0000256" key="1">
    <source>
        <dbReference type="ARBA" id="ARBA00004871"/>
    </source>
</evidence>
<feature type="binding site" evidence="7">
    <location>
        <position position="263"/>
    </location>
    <ligand>
        <name>shikimate</name>
        <dbReference type="ChEBI" id="CHEBI:36208"/>
    </ligand>
</feature>
<feature type="binding site" evidence="7">
    <location>
        <position position="94"/>
    </location>
    <ligand>
        <name>shikimate</name>
        <dbReference type="ChEBI" id="CHEBI:36208"/>
    </ligand>
</feature>
<protein>
    <recommendedName>
        <fullName evidence="2 7">Shikimate dehydrogenase (NADP(+))</fullName>
        <shortName evidence="7">SDH</shortName>
        <ecNumber evidence="2 7">1.1.1.25</ecNumber>
    </recommendedName>
</protein>
<dbReference type="Pfam" id="PF18317">
    <property type="entry name" value="SDH_C"/>
    <property type="match status" value="1"/>
</dbReference>
<keyword evidence="11" id="KW-1185">Reference proteome</keyword>
<evidence type="ECO:0000256" key="2">
    <source>
        <dbReference type="ARBA" id="ARBA00012962"/>
    </source>
</evidence>
<dbReference type="PANTHER" id="PTHR21089">
    <property type="entry name" value="SHIKIMATE DEHYDROGENASE"/>
    <property type="match status" value="1"/>
</dbReference>
<dbReference type="PANTHER" id="PTHR21089:SF1">
    <property type="entry name" value="BIFUNCTIONAL 3-DEHYDROQUINATE DEHYDRATASE_SHIKIMATE DEHYDROGENASE, CHLOROPLASTIC"/>
    <property type="match status" value="1"/>
</dbReference>
<comment type="function">
    <text evidence="7">Involved in the biosynthesis of the chorismate, which leads to the biosynthesis of aromatic amino acids. Catalyzes the reversible NADPH linked reduction of 3-dehydroshikimate (DHSA) to yield shikimate (SA).</text>
</comment>
<evidence type="ECO:0000256" key="6">
    <source>
        <dbReference type="ARBA" id="ARBA00023141"/>
    </source>
</evidence>
<comment type="similarity">
    <text evidence="7">Belongs to the shikimate dehydrogenase family.</text>
</comment>
<keyword evidence="4 7" id="KW-0521">NADP</keyword>
<dbReference type="InterPro" id="IPR041121">
    <property type="entry name" value="SDH_C"/>
</dbReference>
<dbReference type="EMBL" id="VIRV01000001">
    <property type="protein sequence ID" value="MBY0757640.1"/>
    <property type="molecule type" value="Genomic_DNA"/>
</dbReference>
<dbReference type="SUPFAM" id="SSF51735">
    <property type="entry name" value="NAD(P)-binding Rossmann-fold domains"/>
    <property type="match status" value="1"/>
</dbReference>
<comment type="catalytic activity">
    <reaction evidence="7">
        <text>shikimate + NADP(+) = 3-dehydroshikimate + NADPH + H(+)</text>
        <dbReference type="Rhea" id="RHEA:17737"/>
        <dbReference type="ChEBI" id="CHEBI:15378"/>
        <dbReference type="ChEBI" id="CHEBI:16630"/>
        <dbReference type="ChEBI" id="CHEBI:36208"/>
        <dbReference type="ChEBI" id="CHEBI:57783"/>
        <dbReference type="ChEBI" id="CHEBI:58349"/>
        <dbReference type="EC" id="1.1.1.25"/>
    </reaction>
</comment>
<evidence type="ECO:0000256" key="7">
    <source>
        <dbReference type="HAMAP-Rule" id="MF_00222"/>
    </source>
</evidence>
<comment type="caution">
    <text evidence="7">Lacks conserved residue(s) required for the propagation of feature annotation.</text>
</comment>
<dbReference type="EC" id="1.1.1.25" evidence="2 7"/>
<dbReference type="InterPro" id="IPR036291">
    <property type="entry name" value="NAD(P)-bd_dom_sf"/>
</dbReference>
<feature type="domain" description="SDH C-terminal" evidence="9">
    <location>
        <begin position="256"/>
        <end position="284"/>
    </location>
</feature>
<dbReference type="SUPFAM" id="SSF53223">
    <property type="entry name" value="Aminoacid dehydrogenase-like, N-terminal domain"/>
    <property type="match status" value="1"/>
</dbReference>
<feature type="binding site" evidence="7">
    <location>
        <position position="109"/>
    </location>
    <ligand>
        <name>shikimate</name>
        <dbReference type="ChEBI" id="CHEBI:36208"/>
    </ligand>
</feature>
<comment type="subunit">
    <text evidence="7">Homodimer.</text>
</comment>
<dbReference type="NCBIfam" id="TIGR00507">
    <property type="entry name" value="aroE"/>
    <property type="match status" value="1"/>
</dbReference>
<organism evidence="10 11">
    <name type="scientific">Sellimonas caecigallum</name>
    <dbReference type="NCBI Taxonomy" id="2592333"/>
    <lineage>
        <taxon>Bacteria</taxon>
        <taxon>Bacillati</taxon>
        <taxon>Bacillota</taxon>
        <taxon>Clostridia</taxon>
        <taxon>Lachnospirales</taxon>
        <taxon>Lachnospiraceae</taxon>
        <taxon>Sellimonas</taxon>
    </lineage>
</organism>
<feature type="binding site" evidence="7">
    <location>
        <position position="256"/>
    </location>
    <ligand>
        <name>NADP(+)</name>
        <dbReference type="ChEBI" id="CHEBI:58349"/>
    </ligand>
</feature>
<dbReference type="Gene3D" id="3.40.50.10860">
    <property type="entry name" value="Leucine Dehydrogenase, chain A, domain 1"/>
    <property type="match status" value="1"/>
</dbReference>
<reference evidence="10 11" key="1">
    <citation type="journal article" date="2020" name="New Microbes New Infect">
        <title>Sellimonas caecigallum sp. nov., description and genome sequence of a new member of the Sellimonas genus isolated from the cecum of feral chicken.</title>
        <authorList>
            <person name="Wongkuna S."/>
            <person name="Ghimire S."/>
            <person name="Antony L."/>
            <person name="Chankhamhaengdecha S."/>
            <person name="Janvilisri T."/>
            <person name="Scaria J."/>
        </authorList>
    </citation>
    <scope>NUCLEOTIDE SEQUENCE [LARGE SCALE GENOMIC DNA]</scope>
    <source>
        <strain evidence="10 11">SW451</strain>
    </source>
</reference>
<name>A0ABS7L3N7_9FIRM</name>
<evidence type="ECO:0000259" key="9">
    <source>
        <dbReference type="Pfam" id="PF18317"/>
    </source>
</evidence>
<feature type="binding site" evidence="7">
    <location>
        <position position="69"/>
    </location>
    <ligand>
        <name>shikimate</name>
        <dbReference type="ChEBI" id="CHEBI:36208"/>
    </ligand>
</feature>
<evidence type="ECO:0000313" key="11">
    <source>
        <dbReference type="Proteomes" id="UP000779049"/>
    </source>
</evidence>
<feature type="domain" description="Shikimate dehydrogenase substrate binding N-terminal" evidence="8">
    <location>
        <begin position="15"/>
        <end position="96"/>
    </location>
</feature>
<feature type="active site" description="Proton acceptor" evidence="7">
    <location>
        <position position="73"/>
    </location>
</feature>
<feature type="binding site" evidence="7">
    <location>
        <position position="235"/>
    </location>
    <ligand>
        <name>shikimate</name>
        <dbReference type="ChEBI" id="CHEBI:36208"/>
    </ligand>
</feature>
<evidence type="ECO:0000256" key="5">
    <source>
        <dbReference type="ARBA" id="ARBA00023002"/>
    </source>
</evidence>
<dbReference type="InterPro" id="IPR022893">
    <property type="entry name" value="Shikimate_DH_fam"/>
</dbReference>
<feature type="binding site" evidence="7">
    <location>
        <position position="233"/>
    </location>
    <ligand>
        <name>NADP(+)</name>
        <dbReference type="ChEBI" id="CHEBI:58349"/>
    </ligand>
</feature>
<dbReference type="Gene3D" id="3.40.50.720">
    <property type="entry name" value="NAD(P)-binding Rossmann-like Domain"/>
    <property type="match status" value="1"/>
</dbReference>
<sequence length="287" mass="30510">MSIKINGHTKLLGFFADPASHSKSPAMYNTAFEKLGINCVYLAFCINQDTLKDAIGSMRTLGMRGANLSMPNKTSVFPYLDHISKEADLCGAVNTIVNNDGILTGYNTDGTGAMMALQANSCPVRGKNLVVLGAGGAGTALIAQAALDGAKEISVFVREKSIQKHTAFIEKIRTATGCAVHLLSLEDTALLRSVLSDANILINATNVGMAPHTDASPIPSISFLHPGLFVMDIIYSPARTRLLEMADAAGCPNTNGLAMLLYQGAAAFRLYTGEDLPLEDVKKAWEM</sequence>
<dbReference type="InterPro" id="IPR046346">
    <property type="entry name" value="Aminoacid_DH-like_N_sf"/>
</dbReference>
<dbReference type="InterPro" id="IPR011342">
    <property type="entry name" value="Shikimate_DH"/>
</dbReference>
<evidence type="ECO:0000256" key="3">
    <source>
        <dbReference type="ARBA" id="ARBA00022605"/>
    </source>
</evidence>
<comment type="pathway">
    <text evidence="1 7">Metabolic intermediate biosynthesis; chorismate biosynthesis; chorismate from D-erythrose 4-phosphate and phosphoenolpyruvate: step 4/7.</text>
</comment>
<accession>A0ABS7L3N7</accession>
<evidence type="ECO:0000259" key="8">
    <source>
        <dbReference type="Pfam" id="PF08501"/>
    </source>
</evidence>
<keyword evidence="5 7" id="KW-0560">Oxidoreductase</keyword>
<keyword evidence="3 7" id="KW-0028">Amino-acid biosynthesis</keyword>
<proteinExistence type="inferred from homology"/>
<dbReference type="HAMAP" id="MF_00222">
    <property type="entry name" value="Shikimate_DH_AroE"/>
    <property type="match status" value="1"/>
</dbReference>
<dbReference type="Pfam" id="PF08501">
    <property type="entry name" value="Shikimate_dh_N"/>
    <property type="match status" value="1"/>
</dbReference>
<dbReference type="GO" id="GO:0004764">
    <property type="term" value="F:shikimate 3-dehydrogenase (NADP+) activity"/>
    <property type="evidence" value="ECO:0007669"/>
    <property type="project" value="UniProtKB-EC"/>
</dbReference>
<comment type="caution">
    <text evidence="10">The sequence shown here is derived from an EMBL/GenBank/DDBJ whole genome shotgun (WGS) entry which is preliminary data.</text>
</comment>
<evidence type="ECO:0000256" key="4">
    <source>
        <dbReference type="ARBA" id="ARBA00022857"/>
    </source>
</evidence>
<gene>
    <name evidence="7 10" type="primary">aroE</name>
    <name evidence="10" type="ORF">FLB61_00730</name>
</gene>
<evidence type="ECO:0000313" key="10">
    <source>
        <dbReference type="EMBL" id="MBY0757640.1"/>
    </source>
</evidence>
<feature type="binding site" evidence="7">
    <location>
        <begin position="22"/>
        <end position="24"/>
    </location>
    <ligand>
        <name>shikimate</name>
        <dbReference type="ChEBI" id="CHEBI:36208"/>
    </ligand>
</feature>
<dbReference type="Proteomes" id="UP000779049">
    <property type="component" value="Unassembled WGS sequence"/>
</dbReference>
<dbReference type="RefSeq" id="WP_221919138.1">
    <property type="nucleotide sequence ID" value="NZ_CP173660.1"/>
</dbReference>
<dbReference type="CDD" id="cd01065">
    <property type="entry name" value="NAD_bind_Shikimate_DH"/>
    <property type="match status" value="1"/>
</dbReference>